<dbReference type="GO" id="GO:0016853">
    <property type="term" value="F:isomerase activity"/>
    <property type="evidence" value="ECO:0007669"/>
    <property type="project" value="UniProtKB-KW"/>
</dbReference>
<dbReference type="SUPFAM" id="SSF51658">
    <property type="entry name" value="Xylose isomerase-like"/>
    <property type="match status" value="1"/>
</dbReference>
<reference evidence="3 4" key="1">
    <citation type="submission" date="2017-05" db="EMBL/GenBank/DDBJ databases">
        <authorList>
            <person name="Varghese N."/>
            <person name="Submissions S."/>
        </authorList>
    </citation>
    <scope>NUCLEOTIDE SEQUENCE [LARGE SCALE GENOMIC DNA]</scope>
    <source>
        <strain evidence="3 4">DSM 15360</strain>
    </source>
</reference>
<dbReference type="PANTHER" id="PTHR12110:SF41">
    <property type="entry name" value="INOSOSE DEHYDRATASE"/>
    <property type="match status" value="1"/>
</dbReference>
<keyword evidence="3" id="KW-0413">Isomerase</keyword>
<evidence type="ECO:0000313" key="3">
    <source>
        <dbReference type="EMBL" id="SMP20805.1"/>
    </source>
</evidence>
<protein>
    <submittedName>
        <fullName evidence="3">Sugar phosphate isomerase/epimerase</fullName>
    </submittedName>
</protein>
<dbReference type="Gene3D" id="3.20.20.150">
    <property type="entry name" value="Divalent-metal-dependent TIM barrel enzymes"/>
    <property type="match status" value="1"/>
</dbReference>
<feature type="signal peptide" evidence="1">
    <location>
        <begin position="1"/>
        <end position="30"/>
    </location>
</feature>
<gene>
    <name evidence="3" type="ORF">SAMN06265367_103193</name>
</gene>
<dbReference type="InterPro" id="IPR013022">
    <property type="entry name" value="Xyl_isomerase-like_TIM-brl"/>
</dbReference>
<evidence type="ECO:0000313" key="4">
    <source>
        <dbReference type="Proteomes" id="UP001157915"/>
    </source>
</evidence>
<feature type="domain" description="Xylose isomerase-like TIM barrel" evidence="2">
    <location>
        <begin position="72"/>
        <end position="282"/>
    </location>
</feature>
<comment type="caution">
    <text evidence="3">The sequence shown here is derived from an EMBL/GenBank/DDBJ whole genome shotgun (WGS) entry which is preliminary data.</text>
</comment>
<dbReference type="PROSITE" id="PS51257">
    <property type="entry name" value="PROKAR_LIPOPROTEIN"/>
    <property type="match status" value="1"/>
</dbReference>
<evidence type="ECO:0000259" key="2">
    <source>
        <dbReference type="Pfam" id="PF01261"/>
    </source>
</evidence>
<dbReference type="Proteomes" id="UP001157915">
    <property type="component" value="Unassembled WGS sequence"/>
</dbReference>
<keyword evidence="4" id="KW-1185">Reference proteome</keyword>
<organism evidence="3 4">
    <name type="scientific">Algoriphagus winogradskyi</name>
    <dbReference type="NCBI Taxonomy" id="237017"/>
    <lineage>
        <taxon>Bacteria</taxon>
        <taxon>Pseudomonadati</taxon>
        <taxon>Bacteroidota</taxon>
        <taxon>Cytophagia</taxon>
        <taxon>Cytophagales</taxon>
        <taxon>Cyclobacteriaceae</taxon>
        <taxon>Algoriphagus</taxon>
    </lineage>
</organism>
<dbReference type="InterPro" id="IPR036237">
    <property type="entry name" value="Xyl_isomerase-like_sf"/>
</dbReference>
<dbReference type="InterPro" id="IPR050312">
    <property type="entry name" value="IolE/XylAMocC-like"/>
</dbReference>
<evidence type="ECO:0000256" key="1">
    <source>
        <dbReference type="SAM" id="SignalP"/>
    </source>
</evidence>
<accession>A0ABY1NXB5</accession>
<proteinExistence type="predicted"/>
<keyword evidence="1" id="KW-0732">Signal</keyword>
<name>A0ABY1NXB5_9BACT</name>
<dbReference type="EMBL" id="FXUA01000003">
    <property type="protein sequence ID" value="SMP20805.1"/>
    <property type="molecule type" value="Genomic_DNA"/>
</dbReference>
<dbReference type="PANTHER" id="PTHR12110">
    <property type="entry name" value="HYDROXYPYRUVATE ISOMERASE"/>
    <property type="match status" value="1"/>
</dbReference>
<dbReference type="Pfam" id="PF01261">
    <property type="entry name" value="AP_endonuc_2"/>
    <property type="match status" value="1"/>
</dbReference>
<feature type="chain" id="PRO_5045620843" evidence="1">
    <location>
        <begin position="31"/>
        <end position="310"/>
    </location>
</feature>
<sequence length="310" mass="34551">MKNPYSKMKKQVNQSILLLLILSLAFTACSSKTGTEEVEETMEETQVASANFGGLALYTLRDAMSKDPKGTLKAVAENGYAYVETANYSDGKFYGMTPTEFKSYLESLGLTAKSAHMGMVNLENADQLISDVKAAGIEYFVIPVPPMGMFTSGKDGMGMKGTPEELVNIMNTLGEKCSNAGVKLLYHNHDFEFKTLEDGTVIEDLLLEKCNPEFVNFQMDLFWVTKADVDPLTYFEKYPGRFIAWHVKDMNEEGNFAPVGTGTIDFKRILAEKDKSGMEFYLVEQDNTFDLDPLEAIKISHQGLEEIGFK</sequence>